<organism evidence="4 5">
    <name type="scientific">Macrophomina phaseolina</name>
    <dbReference type="NCBI Taxonomy" id="35725"/>
    <lineage>
        <taxon>Eukaryota</taxon>
        <taxon>Fungi</taxon>
        <taxon>Dikarya</taxon>
        <taxon>Ascomycota</taxon>
        <taxon>Pezizomycotina</taxon>
        <taxon>Dothideomycetes</taxon>
        <taxon>Dothideomycetes incertae sedis</taxon>
        <taxon>Botryosphaeriales</taxon>
        <taxon>Botryosphaeriaceae</taxon>
        <taxon>Macrophomina</taxon>
    </lineage>
</organism>
<evidence type="ECO:0000313" key="5">
    <source>
        <dbReference type="Proteomes" id="UP000774617"/>
    </source>
</evidence>
<dbReference type="InterPro" id="IPR036291">
    <property type="entry name" value="NAD(P)-bd_dom_sf"/>
</dbReference>
<evidence type="ECO:0000313" key="4">
    <source>
        <dbReference type="EMBL" id="KAH7036706.1"/>
    </source>
</evidence>
<evidence type="ECO:0000256" key="3">
    <source>
        <dbReference type="ARBA" id="ARBA00023002"/>
    </source>
</evidence>
<evidence type="ECO:0000256" key="2">
    <source>
        <dbReference type="ARBA" id="ARBA00022857"/>
    </source>
</evidence>
<dbReference type="InterPro" id="IPR051911">
    <property type="entry name" value="SDR_oxidoreductase"/>
</dbReference>
<dbReference type="PRINTS" id="PR00081">
    <property type="entry name" value="GDHRDH"/>
</dbReference>
<keyword evidence="5" id="KW-1185">Reference proteome</keyword>
<dbReference type="SUPFAM" id="SSF51735">
    <property type="entry name" value="NAD(P)-binding Rossmann-fold domains"/>
    <property type="match status" value="2"/>
</dbReference>
<dbReference type="EMBL" id="JAGTJR010000034">
    <property type="protein sequence ID" value="KAH7036706.1"/>
    <property type="molecule type" value="Genomic_DNA"/>
</dbReference>
<dbReference type="InterPro" id="IPR002347">
    <property type="entry name" value="SDR_fam"/>
</dbReference>
<evidence type="ECO:0000256" key="1">
    <source>
        <dbReference type="ARBA" id="ARBA00006484"/>
    </source>
</evidence>
<proteinExistence type="inferred from homology"/>
<keyword evidence="2" id="KW-0521">NADP</keyword>
<comment type="caution">
    <text evidence="4">The sequence shown here is derived from an EMBL/GenBank/DDBJ whole genome shotgun (WGS) entry which is preliminary data.</text>
</comment>
<dbReference type="Proteomes" id="UP000774617">
    <property type="component" value="Unassembled WGS sequence"/>
</dbReference>
<dbReference type="CDD" id="cd05374">
    <property type="entry name" value="17beta-HSD-like_SDR_c"/>
    <property type="match status" value="1"/>
</dbReference>
<reference evidence="4 5" key="1">
    <citation type="journal article" date="2021" name="Nat. Commun.">
        <title>Genetic determinants of endophytism in the Arabidopsis root mycobiome.</title>
        <authorList>
            <person name="Mesny F."/>
            <person name="Miyauchi S."/>
            <person name="Thiergart T."/>
            <person name="Pickel B."/>
            <person name="Atanasova L."/>
            <person name="Karlsson M."/>
            <person name="Huettel B."/>
            <person name="Barry K.W."/>
            <person name="Haridas S."/>
            <person name="Chen C."/>
            <person name="Bauer D."/>
            <person name="Andreopoulos W."/>
            <person name="Pangilinan J."/>
            <person name="LaButti K."/>
            <person name="Riley R."/>
            <person name="Lipzen A."/>
            <person name="Clum A."/>
            <person name="Drula E."/>
            <person name="Henrissat B."/>
            <person name="Kohler A."/>
            <person name="Grigoriev I.V."/>
            <person name="Martin F.M."/>
            <person name="Hacquard S."/>
        </authorList>
    </citation>
    <scope>NUCLEOTIDE SEQUENCE [LARGE SCALE GENOMIC DNA]</scope>
    <source>
        <strain evidence="4 5">MPI-SDFR-AT-0080</strain>
    </source>
</reference>
<sequence length="596" mass="61892">MARVWLITGCSSGFGREMALAAAAHGDKVVATARNESQLADLRERGIVTKRLDVLAGEAEMKAIIDDIHATVGSIDVLVNNAGYILVGAVEEVSAEEVQKNFATNVFGQFNVLRAVVPHMRARRAGVIANMGSIGGWRGSPAAGVYCATKAAVAIYTESLRAELEPFGVAVTCIEPGYFRTNFLDEASGRKQVAARRVPDVAAETRAFLDQYNRKQPGDPAKGARVIVQALTGSGPCAGRALPPRLALGQDAVAFIGEALDRNRRDLDAWKDVPIYAASAADRRTAQYSGPAYMTLAAPSPLAALHPLITMASASASEPHPRPVWVVTGASSGIGQAIAQAAARFATVVAVGRQAAGLQAAAAAGCRPLELDVAAGAAQLAAAMAGVAAREGPIDVLVNAAGYLLEGAVEETSDGELQHLFDTLVFGPLRLARAVLPLMRRRGTGTIANVAGIGALHGAANAGPYCAAKAALTALTEALQREAAPLGLGVCLVQLGHFRTAFLRPGHRRKAAARIADYDRVLDPIRAAFDGLDGAQPGDPLKAARAITAALAQPSPQVPPLLAVGPDVPAAELRAHEARRDQMLQHLADATGVADT</sequence>
<name>A0ABQ8FZB1_9PEZI</name>
<protein>
    <submittedName>
        <fullName evidence="4">Estradiol 17 beta-dehydrogenase</fullName>
    </submittedName>
</protein>
<keyword evidence="3" id="KW-0560">Oxidoreductase</keyword>
<dbReference type="Gene3D" id="3.40.50.720">
    <property type="entry name" value="NAD(P)-binding Rossmann-like Domain"/>
    <property type="match status" value="2"/>
</dbReference>
<dbReference type="Pfam" id="PF00106">
    <property type="entry name" value="adh_short"/>
    <property type="match status" value="2"/>
</dbReference>
<dbReference type="InterPro" id="IPR020904">
    <property type="entry name" value="Sc_DH/Rdtase_CS"/>
</dbReference>
<accession>A0ABQ8FZB1</accession>
<gene>
    <name evidence="4" type="ORF">B0J12DRAFT_631579</name>
</gene>
<dbReference type="PRINTS" id="PR00080">
    <property type="entry name" value="SDRFAMILY"/>
</dbReference>
<comment type="similarity">
    <text evidence="1">Belongs to the short-chain dehydrogenases/reductases (SDR) family.</text>
</comment>
<dbReference type="PROSITE" id="PS00061">
    <property type="entry name" value="ADH_SHORT"/>
    <property type="match status" value="1"/>
</dbReference>
<dbReference type="PANTHER" id="PTHR43976">
    <property type="entry name" value="SHORT CHAIN DEHYDROGENASE"/>
    <property type="match status" value="1"/>
</dbReference>
<dbReference type="PANTHER" id="PTHR43976:SF16">
    <property type="entry name" value="SHORT-CHAIN DEHYDROGENASE_REDUCTASE FAMILY PROTEIN"/>
    <property type="match status" value="1"/>
</dbReference>